<evidence type="ECO:0000256" key="5">
    <source>
        <dbReference type="ARBA" id="ARBA00022842"/>
    </source>
</evidence>
<evidence type="ECO:0000313" key="8">
    <source>
        <dbReference type="Proteomes" id="UP000070224"/>
    </source>
</evidence>
<reference evidence="8" key="1">
    <citation type="submission" date="2016-01" db="EMBL/GenBank/DDBJ databases">
        <authorList>
            <person name="Mitreva M."/>
            <person name="Pepin K.H."/>
            <person name="Mihindukulasuriya K.A."/>
            <person name="Fulton R."/>
            <person name="Fronick C."/>
            <person name="O'Laughlin M."/>
            <person name="Miner T."/>
            <person name="Herter B."/>
            <person name="Rosa B.A."/>
            <person name="Cordes M."/>
            <person name="Tomlinson C."/>
            <person name="Wollam A."/>
            <person name="Palsikar V.B."/>
            <person name="Mardis E.R."/>
            <person name="Wilson R.K."/>
        </authorList>
    </citation>
    <scope>NUCLEOTIDE SEQUENCE [LARGE SCALE GENOMIC DNA]</scope>
    <source>
        <strain evidence="8">KA00683</strain>
    </source>
</reference>
<dbReference type="STRING" id="322095.HMPREF3185_00731"/>
<dbReference type="Proteomes" id="UP000070224">
    <property type="component" value="Unassembled WGS sequence"/>
</dbReference>
<sequence>MTMYPDQQKKLKLIREAVEEQLAARSLGTRSPEGLFAPIDYTLRLGGKRIRPLLACAAAAAFTEAWQRALPVAVALEIFHNFTLLHDDLMDRSPLRRGQETVYRRWGDNTAILSGDAMSIEAYASLAEVADKSLLSELLPRFSQMALEVCVGQQYDMEFETRSEVRVEEYMEMIRLKTSVLLGSSLELGALVGGATAEQARALYDVGIQLGLAFQIQDDLLDVYGDEKTFGKPIGGDIVNAKKTLLLLYTLEQLQGEELKRLQEILTYTPEERRAYIDEVRALYDKAGTRLYAEAEIERLTSEAYHGVEQLPFREEGRELLLALFHTLSGRTK</sequence>
<dbReference type="GO" id="GO:0008299">
    <property type="term" value="P:isoprenoid biosynthetic process"/>
    <property type="evidence" value="ECO:0007669"/>
    <property type="project" value="InterPro"/>
</dbReference>
<evidence type="ECO:0000256" key="2">
    <source>
        <dbReference type="ARBA" id="ARBA00006706"/>
    </source>
</evidence>
<dbReference type="PANTHER" id="PTHR12001">
    <property type="entry name" value="GERANYLGERANYL PYROPHOSPHATE SYNTHASE"/>
    <property type="match status" value="1"/>
</dbReference>
<dbReference type="Pfam" id="PF00348">
    <property type="entry name" value="polyprenyl_synt"/>
    <property type="match status" value="1"/>
</dbReference>
<evidence type="ECO:0000256" key="6">
    <source>
        <dbReference type="RuleBase" id="RU004466"/>
    </source>
</evidence>
<accession>A0A134BAD7</accession>
<dbReference type="SFLD" id="SFLDS00005">
    <property type="entry name" value="Isoprenoid_Synthase_Type_I"/>
    <property type="match status" value="1"/>
</dbReference>
<keyword evidence="8" id="KW-1185">Reference proteome</keyword>
<comment type="caution">
    <text evidence="7">The sequence shown here is derived from an EMBL/GenBank/DDBJ whole genome shotgun (WGS) entry which is preliminary data.</text>
</comment>
<proteinExistence type="inferred from homology"/>
<dbReference type="PANTHER" id="PTHR12001:SF85">
    <property type="entry name" value="SHORT CHAIN ISOPRENYL DIPHOSPHATE SYNTHASE"/>
    <property type="match status" value="1"/>
</dbReference>
<comment type="cofactor">
    <cofactor evidence="1">
        <name>Mg(2+)</name>
        <dbReference type="ChEBI" id="CHEBI:18420"/>
    </cofactor>
</comment>
<evidence type="ECO:0000256" key="3">
    <source>
        <dbReference type="ARBA" id="ARBA00022679"/>
    </source>
</evidence>
<dbReference type="AlphaFoldDB" id="A0A134BAD7"/>
<gene>
    <name evidence="7" type="ORF">HMPREF3185_00731</name>
</gene>
<dbReference type="SFLD" id="SFLDG01017">
    <property type="entry name" value="Polyprenyl_Transferase_Like"/>
    <property type="match status" value="1"/>
</dbReference>
<dbReference type="RefSeq" id="WP_231724896.1">
    <property type="nucleotide sequence ID" value="NZ_KQ960435.1"/>
</dbReference>
<dbReference type="Gene3D" id="1.10.600.10">
    <property type="entry name" value="Farnesyl Diphosphate Synthase"/>
    <property type="match status" value="1"/>
</dbReference>
<comment type="similarity">
    <text evidence="2 6">Belongs to the FPP/GGPP synthase family.</text>
</comment>
<keyword evidence="3 6" id="KW-0808">Transferase</keyword>
<evidence type="ECO:0000313" key="7">
    <source>
        <dbReference type="EMBL" id="KXB76912.1"/>
    </source>
</evidence>
<name>A0A134BAD7_9PORP</name>
<evidence type="ECO:0000256" key="4">
    <source>
        <dbReference type="ARBA" id="ARBA00022723"/>
    </source>
</evidence>
<dbReference type="InterPro" id="IPR033749">
    <property type="entry name" value="Polyprenyl_synt_CS"/>
</dbReference>
<keyword evidence="5" id="KW-0460">Magnesium</keyword>
<organism evidence="7 8">
    <name type="scientific">Porphyromonas somerae</name>
    <dbReference type="NCBI Taxonomy" id="322095"/>
    <lineage>
        <taxon>Bacteria</taxon>
        <taxon>Pseudomonadati</taxon>
        <taxon>Bacteroidota</taxon>
        <taxon>Bacteroidia</taxon>
        <taxon>Bacteroidales</taxon>
        <taxon>Porphyromonadaceae</taxon>
        <taxon>Porphyromonas</taxon>
    </lineage>
</organism>
<dbReference type="PROSITE" id="PS00723">
    <property type="entry name" value="POLYPRENYL_SYNTHASE_1"/>
    <property type="match status" value="1"/>
</dbReference>
<protein>
    <submittedName>
        <fullName evidence="7">Geranyltranstransferase family protein</fullName>
    </submittedName>
</protein>
<dbReference type="EMBL" id="LSDK01000053">
    <property type="protein sequence ID" value="KXB76912.1"/>
    <property type="molecule type" value="Genomic_DNA"/>
</dbReference>
<dbReference type="SUPFAM" id="SSF48576">
    <property type="entry name" value="Terpenoid synthases"/>
    <property type="match status" value="1"/>
</dbReference>
<keyword evidence="4" id="KW-0479">Metal-binding</keyword>
<dbReference type="PROSITE" id="PS00444">
    <property type="entry name" value="POLYPRENYL_SYNTHASE_2"/>
    <property type="match status" value="1"/>
</dbReference>
<dbReference type="GO" id="GO:0046872">
    <property type="term" value="F:metal ion binding"/>
    <property type="evidence" value="ECO:0007669"/>
    <property type="project" value="UniProtKB-KW"/>
</dbReference>
<dbReference type="InterPro" id="IPR008949">
    <property type="entry name" value="Isoprenoid_synthase_dom_sf"/>
</dbReference>
<dbReference type="GO" id="GO:0004659">
    <property type="term" value="F:prenyltransferase activity"/>
    <property type="evidence" value="ECO:0007669"/>
    <property type="project" value="InterPro"/>
</dbReference>
<dbReference type="InterPro" id="IPR000092">
    <property type="entry name" value="Polyprenyl_synt"/>
</dbReference>
<evidence type="ECO:0000256" key="1">
    <source>
        <dbReference type="ARBA" id="ARBA00001946"/>
    </source>
</evidence>
<dbReference type="CDD" id="cd00685">
    <property type="entry name" value="Trans_IPPS_HT"/>
    <property type="match status" value="1"/>
</dbReference>
<dbReference type="PATRIC" id="fig|322095.3.peg.723"/>